<reference evidence="3 4" key="1">
    <citation type="submission" date="2018-06" db="EMBL/GenBank/DDBJ databases">
        <title>Pedobacter endophyticus sp. nov., an endophytic bacterium isolated from a leaf of Triticum aestivum.</title>
        <authorList>
            <person name="Zhang L."/>
        </authorList>
    </citation>
    <scope>NUCLEOTIDE SEQUENCE [LARGE SCALE GENOMIC DNA]</scope>
    <source>
        <strain evidence="3 4">CM134L-2</strain>
    </source>
</reference>
<dbReference type="NCBIfam" id="TIGR03779">
    <property type="entry name" value="Bac_Flav_CT_M"/>
    <property type="match status" value="1"/>
</dbReference>
<feature type="region of interest" description="Disordered" evidence="1">
    <location>
        <begin position="143"/>
        <end position="162"/>
    </location>
</feature>
<proteinExistence type="predicted"/>
<evidence type="ECO:0000259" key="2">
    <source>
        <dbReference type="Pfam" id="PF12508"/>
    </source>
</evidence>
<protein>
    <submittedName>
        <fullName evidence="3">Conjugative transposon protein TraM</fullName>
    </submittedName>
</protein>
<dbReference type="OrthoDB" id="1453786at2"/>
<comment type="caution">
    <text evidence="3">The sequence shown here is derived from an EMBL/GenBank/DDBJ whole genome shotgun (WGS) entry which is preliminary data.</text>
</comment>
<dbReference type="Proteomes" id="UP000284120">
    <property type="component" value="Unassembled WGS sequence"/>
</dbReference>
<feature type="domain" description="Conjugative transposon TraM C-terminal" evidence="2">
    <location>
        <begin position="273"/>
        <end position="416"/>
    </location>
</feature>
<gene>
    <name evidence="3" type="primary">traM</name>
    <name evidence="3" type="ORF">DPV69_07030</name>
</gene>
<organism evidence="3 4">
    <name type="scientific">Pedobacter chitinilyticus</name>
    <dbReference type="NCBI Taxonomy" id="2233776"/>
    <lineage>
        <taxon>Bacteria</taxon>
        <taxon>Pseudomonadati</taxon>
        <taxon>Bacteroidota</taxon>
        <taxon>Sphingobacteriia</taxon>
        <taxon>Sphingobacteriales</taxon>
        <taxon>Sphingobacteriaceae</taxon>
        <taxon>Pedobacter</taxon>
    </lineage>
</organism>
<dbReference type="InterPro" id="IPR055407">
    <property type="entry name" value="TraM_C"/>
</dbReference>
<name>A0A3S4RR30_9SPHI</name>
<sequence>MKQQNNNNDRKRRMLLVFPVLVFPFATLIFWALGGGSGGAAKGAEQKRGLNLEVPSANNVEEPADKMGFYSQAEKQEMERAKLMKNDPYSQMGFDTAALDGQHAGGIDRFGRMEVASGTSGQMEDPNEKRLYQKLAALQQSLKEPAAPEVVSSPRARYQTEQAPVNAEMQRLEEMMQRMNDQQPAEDPQMKQVNAVLENILDLQHPERVQQRIKKTSELNRGSVYPVSLPGEDNPVSTLAVPDRRGSVPMGSNGFFGLDQVSEQPADAASRAIRAVVHQSQTLVNGSTVKLRLLDPVFINGTFLPKDQFVYGTANLSGERLTVSIESIRYLSQLFPVELGVYDMDGMEGIYIPGAISREVAKQGADRSVQNLGLSTFDPSFGAQAASAGIEISKNLFSKKVKLVKVQVKSGYQVMLLDLKQQKNK</sequence>
<evidence type="ECO:0000256" key="1">
    <source>
        <dbReference type="SAM" id="MobiDB-lite"/>
    </source>
</evidence>
<keyword evidence="4" id="KW-1185">Reference proteome</keyword>
<dbReference type="RefSeq" id="WP_113646652.1">
    <property type="nucleotide sequence ID" value="NZ_QMHN01000002.1"/>
</dbReference>
<dbReference type="AlphaFoldDB" id="A0A3S4RR30"/>
<evidence type="ECO:0000313" key="4">
    <source>
        <dbReference type="Proteomes" id="UP000284120"/>
    </source>
</evidence>
<dbReference type="EMBL" id="SAYW01000002">
    <property type="protein sequence ID" value="RWU08127.1"/>
    <property type="molecule type" value="Genomic_DNA"/>
</dbReference>
<dbReference type="Pfam" id="PF12508">
    <property type="entry name" value="Transposon_TraM"/>
    <property type="match status" value="1"/>
</dbReference>
<evidence type="ECO:0000313" key="3">
    <source>
        <dbReference type="EMBL" id="RWU08127.1"/>
    </source>
</evidence>
<accession>A0A3S4RR30</accession>
<dbReference type="InterPro" id="IPR022187">
    <property type="entry name" value="Conjug_transposon_TraM"/>
</dbReference>